<dbReference type="AlphaFoldDB" id="A0A2D2AVE7"/>
<dbReference type="Proteomes" id="UP000228945">
    <property type="component" value="Chromosome"/>
</dbReference>
<proteinExistence type="predicted"/>
<evidence type="ECO:0000313" key="1">
    <source>
        <dbReference type="EMBL" id="ATQ41973.1"/>
    </source>
</evidence>
<sequence length="454" mass="46859">MFEFGRELRRLLAGEPFAGAFQEGLAGGDPTLLELLDINLLTREARSADLAAGRPGLKDRPARLLQSAVTWRELARRSGDPAALRKAAAAAEAAVKGFQDTQRQGGVARARAEQGLCALLGADLFGDDGLVAAAERVLCQAAEASGVGAALAAAALAGLRGRIAVARGDAAEVNAAAAAFEAPLAALAASGRASAAARLALSEQRVARADLLATAALRLRDRDLAEHAVRETRAALAGLDPAFEPLSYARATAAYGATLTTAAEIAGEVELAADGVDALTAAVAHVDRDHSPLDWAAIQAQLGHALLVLGETTDSPQAFEQAITGFDRANIVLRDQTALPLRAKVAAGRAQALGRQAELTGDLAMLDIAVAALKTELCGQRPSADPAAWAVTQLNLARLYEIRVEITGRDDGSLRSAAAALATAFDVFAEEGMRSLTDLAAQALERLRARAAAA</sequence>
<keyword evidence="2" id="KW-1185">Reference proteome</keyword>
<accession>A0A2D2AVE7</accession>
<name>A0A2D2AVE7_9CAUL</name>
<dbReference type="EMBL" id="CP024201">
    <property type="protein sequence ID" value="ATQ41973.1"/>
    <property type="molecule type" value="Genomic_DNA"/>
</dbReference>
<reference evidence="1 2" key="1">
    <citation type="submission" date="2017-10" db="EMBL/GenBank/DDBJ databases">
        <title>Genome sequence of Caulobacter mirabilis FWC38.</title>
        <authorList>
            <person name="Fiebig A."/>
            <person name="Crosson S."/>
        </authorList>
    </citation>
    <scope>NUCLEOTIDE SEQUENCE [LARGE SCALE GENOMIC DNA]</scope>
    <source>
        <strain evidence="1 2">FWC 38</strain>
    </source>
</reference>
<dbReference type="KEGG" id="cmb:CSW64_05875"/>
<evidence type="ECO:0000313" key="2">
    <source>
        <dbReference type="Proteomes" id="UP000228945"/>
    </source>
</evidence>
<protein>
    <submittedName>
        <fullName evidence="1">Uncharacterized protein</fullName>
    </submittedName>
</protein>
<organism evidence="1 2">
    <name type="scientific">Caulobacter mirabilis</name>
    <dbReference type="NCBI Taxonomy" id="69666"/>
    <lineage>
        <taxon>Bacteria</taxon>
        <taxon>Pseudomonadati</taxon>
        <taxon>Pseudomonadota</taxon>
        <taxon>Alphaproteobacteria</taxon>
        <taxon>Caulobacterales</taxon>
        <taxon>Caulobacteraceae</taxon>
        <taxon>Caulobacter</taxon>
    </lineage>
</organism>
<dbReference type="OrthoDB" id="7169324at2"/>
<dbReference type="RefSeq" id="WP_099621229.1">
    <property type="nucleotide sequence ID" value="NZ_CP024201.1"/>
</dbReference>
<gene>
    <name evidence="1" type="ORF">CSW64_05875</name>
</gene>